<name>A0A0N5DAB4_THECL</name>
<dbReference type="AlphaFoldDB" id="A0A0N5DAB4"/>
<dbReference type="Proteomes" id="UP000276776">
    <property type="component" value="Unassembled WGS sequence"/>
</dbReference>
<feature type="region of interest" description="Disordered" evidence="1">
    <location>
        <begin position="183"/>
        <end position="210"/>
    </location>
</feature>
<proteinExistence type="predicted"/>
<feature type="compositionally biased region" description="Basic and acidic residues" evidence="1">
    <location>
        <begin position="1"/>
        <end position="15"/>
    </location>
</feature>
<evidence type="ECO:0000313" key="3">
    <source>
        <dbReference type="Proteomes" id="UP000276776"/>
    </source>
</evidence>
<protein>
    <submittedName>
        <fullName evidence="2 4">Uncharacterized protein</fullName>
    </submittedName>
</protein>
<dbReference type="InterPro" id="IPR053124">
    <property type="entry name" value="Notch_signaling_modulators"/>
</dbReference>
<feature type="region of interest" description="Disordered" evidence="1">
    <location>
        <begin position="361"/>
        <end position="385"/>
    </location>
</feature>
<dbReference type="OrthoDB" id="5816579at2759"/>
<feature type="region of interest" description="Disordered" evidence="1">
    <location>
        <begin position="1"/>
        <end position="30"/>
    </location>
</feature>
<evidence type="ECO:0000256" key="1">
    <source>
        <dbReference type="SAM" id="MobiDB-lite"/>
    </source>
</evidence>
<evidence type="ECO:0000313" key="4">
    <source>
        <dbReference type="WBParaSite" id="TCLT_0001010301-mRNA-1"/>
    </source>
</evidence>
<feature type="region of interest" description="Disordered" evidence="1">
    <location>
        <begin position="71"/>
        <end position="104"/>
    </location>
</feature>
<feature type="compositionally biased region" description="Polar residues" evidence="1">
    <location>
        <begin position="71"/>
        <end position="92"/>
    </location>
</feature>
<reference evidence="4" key="1">
    <citation type="submission" date="2016-04" db="UniProtKB">
        <authorList>
            <consortium name="WormBaseParasite"/>
        </authorList>
    </citation>
    <scope>IDENTIFICATION</scope>
</reference>
<dbReference type="GO" id="GO:0045747">
    <property type="term" value="P:positive regulation of Notch signaling pathway"/>
    <property type="evidence" value="ECO:0007669"/>
    <property type="project" value="TreeGrafter"/>
</dbReference>
<feature type="compositionally biased region" description="Basic and acidic residues" evidence="1">
    <location>
        <begin position="183"/>
        <end position="201"/>
    </location>
</feature>
<sequence>MESELHDSTPQEEVFRSSNRGDLSSDDDTFCDEEERRYRHYCQEPFDRPAGIQEELYSYCIDYENKCPQKTINKSPEETSGSKTNKQSNNNPLKIDMDNKHPGRTAEGFIEQNVPLLENTSDEDLAEQTKEYCERYEANFLYYCVDNDDDDGNNKTGKFCRVYKEDCPDKLKRILLNFPKEMIKTTSESREESQQRKQKKEEEEEEPDEIEKAEIENYCNKYFKNYNYFCVKKQNIPKKGRKHETNLNSAIETYVKPPNPFQKLSKKTNKHEVFKAFMHPEQLIEAAKKNQLKNMCTIDCDWTKDPNCTPECKCDLAYPYVQKFCNPPPMPVFLQTCRIWYSFCPKYKQYHYASQFIHSKSSKGKVNPGQATRNNRQQPQKRDIPIPFTDEFSGRFLRATRKRSPFERSKNNRKKTEGVTLADILKNSMRTPFNIPIPNIPLRHGDDHRMRLPRAYLSDTEADEDIHKFDELTDSGGRVTNQLYSRSPWQKPGTLCLYHNSIFVEYTRVSHKKAESLSPDVPHKGTLLGKSVPNVDAFCNSTTLQLAGLWEANPSNPHNRDHSNKFYYRPDSVTADWLNGQIYWGGHWAVPAASVGGTNGFSAVHFPALGAFFNIEDDYD</sequence>
<dbReference type="EMBL" id="UYYF01004972">
    <property type="protein sequence ID" value="VDN07768.1"/>
    <property type="molecule type" value="Genomic_DNA"/>
</dbReference>
<feature type="compositionally biased region" description="Polar residues" evidence="1">
    <location>
        <begin position="369"/>
        <end position="378"/>
    </location>
</feature>
<keyword evidence="3" id="KW-1185">Reference proteome</keyword>
<accession>A0A0N5DAB4</accession>
<evidence type="ECO:0000313" key="2">
    <source>
        <dbReference type="EMBL" id="VDN07768.1"/>
    </source>
</evidence>
<dbReference type="PANTHER" id="PTHR35015:SF4">
    <property type="entry name" value="PROTEIN CBR-OSM-7"/>
    <property type="match status" value="1"/>
</dbReference>
<reference evidence="2 3" key="2">
    <citation type="submission" date="2018-11" db="EMBL/GenBank/DDBJ databases">
        <authorList>
            <consortium name="Pathogen Informatics"/>
        </authorList>
    </citation>
    <scope>NUCLEOTIDE SEQUENCE [LARGE SCALE GENOMIC DNA]</scope>
</reference>
<dbReference type="GO" id="GO:0005112">
    <property type="term" value="F:Notch binding"/>
    <property type="evidence" value="ECO:0007669"/>
    <property type="project" value="TreeGrafter"/>
</dbReference>
<dbReference type="GO" id="GO:0005615">
    <property type="term" value="C:extracellular space"/>
    <property type="evidence" value="ECO:0007669"/>
    <property type="project" value="TreeGrafter"/>
</dbReference>
<organism evidence="4">
    <name type="scientific">Thelazia callipaeda</name>
    <name type="common">Oriental eyeworm</name>
    <name type="synonym">Parasitic nematode</name>
    <dbReference type="NCBI Taxonomy" id="103827"/>
    <lineage>
        <taxon>Eukaryota</taxon>
        <taxon>Metazoa</taxon>
        <taxon>Ecdysozoa</taxon>
        <taxon>Nematoda</taxon>
        <taxon>Chromadorea</taxon>
        <taxon>Rhabditida</taxon>
        <taxon>Spirurina</taxon>
        <taxon>Spiruromorpha</taxon>
        <taxon>Thelazioidea</taxon>
        <taxon>Thelaziidae</taxon>
        <taxon>Thelazia</taxon>
    </lineage>
</organism>
<gene>
    <name evidence="2" type="ORF">TCLT_LOCUS10092</name>
</gene>
<dbReference type="PANTHER" id="PTHR35015">
    <property type="entry name" value="PROTEIN CBR-OSM-7-RELATED"/>
    <property type="match status" value="1"/>
</dbReference>
<dbReference type="WBParaSite" id="TCLT_0001010301-mRNA-1">
    <property type="protein sequence ID" value="TCLT_0001010301-mRNA-1"/>
    <property type="gene ID" value="TCLT_0001010301"/>
</dbReference>